<accession>A0A7S2J8S1</accession>
<name>A0A7S2J8S1_9DINO</name>
<protein>
    <recommendedName>
        <fullName evidence="2">Apple domain-containing protein</fullName>
    </recommendedName>
</protein>
<dbReference type="AlphaFoldDB" id="A0A7S2J8S1"/>
<evidence type="ECO:0000313" key="1">
    <source>
        <dbReference type="EMBL" id="CAD9539931.1"/>
    </source>
</evidence>
<proteinExistence type="predicted"/>
<dbReference type="Gene3D" id="3.50.4.10">
    <property type="entry name" value="Hepatocyte Growth Factor"/>
    <property type="match status" value="1"/>
</dbReference>
<gene>
    <name evidence="1" type="ORF">AAND1436_LOCUS47722</name>
</gene>
<organism evidence="1">
    <name type="scientific">Alexandrium andersonii</name>
    <dbReference type="NCBI Taxonomy" id="327968"/>
    <lineage>
        <taxon>Eukaryota</taxon>
        <taxon>Sar</taxon>
        <taxon>Alveolata</taxon>
        <taxon>Dinophyceae</taxon>
        <taxon>Gonyaulacales</taxon>
        <taxon>Pyrocystaceae</taxon>
        <taxon>Alexandrium</taxon>
    </lineage>
</organism>
<reference evidence="1" key="1">
    <citation type="submission" date="2021-01" db="EMBL/GenBank/DDBJ databases">
        <authorList>
            <person name="Corre E."/>
            <person name="Pelletier E."/>
            <person name="Niang G."/>
            <person name="Scheremetjew M."/>
            <person name="Finn R."/>
            <person name="Kale V."/>
            <person name="Holt S."/>
            <person name="Cochrane G."/>
            <person name="Meng A."/>
            <person name="Brown T."/>
            <person name="Cohen L."/>
        </authorList>
    </citation>
    <scope>NUCLEOTIDE SEQUENCE</scope>
    <source>
        <strain evidence="1">CCMP2222</strain>
    </source>
</reference>
<sequence length="231" mass="25015">MYPDCVENRVVMRHAGAHAIFVDLSSFGTSGCWQNDCKSTDKFNALDQGICARACAATDQCTHWSFGEQEGATKCFLRKSDGGREEADGWTSSTRNCAPPPVPDAHAALVSSDVPELRVCDAGKSPECPDIAKAMNTWKYAISSLQRATDGQLDAGTMQYINQIASDTDAFAAQMSEENFPVIAANNRQVFQALNGWLMSQPQTQVDPNDASLPGPLRGKLCGPSHCYEEL</sequence>
<evidence type="ECO:0008006" key="2">
    <source>
        <dbReference type="Google" id="ProtNLM"/>
    </source>
</evidence>
<dbReference type="EMBL" id="HBGQ01099835">
    <property type="protein sequence ID" value="CAD9539931.1"/>
    <property type="molecule type" value="Transcribed_RNA"/>
</dbReference>